<evidence type="ECO:0000256" key="1">
    <source>
        <dbReference type="ARBA" id="ARBA00004651"/>
    </source>
</evidence>
<evidence type="ECO:0000313" key="8">
    <source>
        <dbReference type="Proteomes" id="UP000823895"/>
    </source>
</evidence>
<dbReference type="GO" id="GO:0005524">
    <property type="term" value="F:ATP binding"/>
    <property type="evidence" value="ECO:0007669"/>
    <property type="project" value="UniProtKB-KW"/>
</dbReference>
<keyword evidence="4 5" id="KW-0472">Membrane</keyword>
<evidence type="ECO:0000256" key="2">
    <source>
        <dbReference type="ARBA" id="ARBA00022692"/>
    </source>
</evidence>
<keyword evidence="3 5" id="KW-1133">Transmembrane helix</keyword>
<dbReference type="GO" id="GO:0005886">
    <property type="term" value="C:plasma membrane"/>
    <property type="evidence" value="ECO:0007669"/>
    <property type="project" value="UniProtKB-SubCell"/>
</dbReference>
<feature type="domain" description="ABC transmembrane type-1" evidence="6">
    <location>
        <begin position="25"/>
        <end position="104"/>
    </location>
</feature>
<reference evidence="7" key="2">
    <citation type="submission" date="2021-04" db="EMBL/GenBank/DDBJ databases">
        <authorList>
            <person name="Gilroy R."/>
        </authorList>
    </citation>
    <scope>NUCLEOTIDE SEQUENCE</scope>
    <source>
        <strain evidence="7">CHK165-2605</strain>
    </source>
</reference>
<evidence type="ECO:0000256" key="3">
    <source>
        <dbReference type="ARBA" id="ARBA00022989"/>
    </source>
</evidence>
<protein>
    <submittedName>
        <fullName evidence="7">ABC transporter ATP-binding protein</fullName>
    </submittedName>
</protein>
<dbReference type="Proteomes" id="UP000823895">
    <property type="component" value="Unassembled WGS sequence"/>
</dbReference>
<reference evidence="7" key="1">
    <citation type="journal article" date="2021" name="PeerJ">
        <title>Extensive microbial diversity within the chicken gut microbiome revealed by metagenomics and culture.</title>
        <authorList>
            <person name="Gilroy R."/>
            <person name="Ravi A."/>
            <person name="Getino M."/>
            <person name="Pursley I."/>
            <person name="Horton D.L."/>
            <person name="Alikhan N.F."/>
            <person name="Baker D."/>
            <person name="Gharbi K."/>
            <person name="Hall N."/>
            <person name="Watson M."/>
            <person name="Adriaenssens E.M."/>
            <person name="Foster-Nyarko E."/>
            <person name="Jarju S."/>
            <person name="Secka A."/>
            <person name="Antonio M."/>
            <person name="Oren A."/>
            <person name="Chaudhuri R.R."/>
            <person name="La Ragione R."/>
            <person name="Hildebrand F."/>
            <person name="Pallen M.J."/>
        </authorList>
    </citation>
    <scope>NUCLEOTIDE SEQUENCE</scope>
    <source>
        <strain evidence="7">CHK165-2605</strain>
    </source>
</reference>
<name>A0A9D2P117_9FIRM</name>
<dbReference type="Gene3D" id="1.20.1560.10">
    <property type="entry name" value="ABC transporter type 1, transmembrane domain"/>
    <property type="match status" value="1"/>
</dbReference>
<evidence type="ECO:0000256" key="5">
    <source>
        <dbReference type="SAM" id="Phobius"/>
    </source>
</evidence>
<organism evidence="7 8">
    <name type="scientific">Candidatus Mediterraneibacter gallistercoris</name>
    <dbReference type="NCBI Taxonomy" id="2838671"/>
    <lineage>
        <taxon>Bacteria</taxon>
        <taxon>Bacillati</taxon>
        <taxon>Bacillota</taxon>
        <taxon>Clostridia</taxon>
        <taxon>Lachnospirales</taxon>
        <taxon>Lachnospiraceae</taxon>
        <taxon>Mediterraneibacter</taxon>
    </lineage>
</organism>
<sequence>MTKGTIKTAKRLLGYVFGTYKVQFIIVLICILMSSVASISVSLSLKFLLDDFIIPLIGQQNPDYTELYQALTLLGTIFLLGVIATFIYSRMMVVIGQGVLKRVR</sequence>
<keyword evidence="7" id="KW-0067">ATP-binding</keyword>
<gene>
    <name evidence="7" type="ORF">H9756_00390</name>
</gene>
<comment type="subcellular location">
    <subcellularLocation>
        <location evidence="1">Cell membrane</location>
        <topology evidence="1">Multi-pass membrane protein</topology>
    </subcellularLocation>
</comment>
<dbReference type="InterPro" id="IPR011527">
    <property type="entry name" value="ABC1_TM_dom"/>
</dbReference>
<keyword evidence="2 5" id="KW-0812">Transmembrane</keyword>
<feature type="transmembrane region" description="Helical" evidence="5">
    <location>
        <begin position="12"/>
        <end position="39"/>
    </location>
</feature>
<comment type="caution">
    <text evidence="7">The sequence shown here is derived from an EMBL/GenBank/DDBJ whole genome shotgun (WGS) entry which is preliminary data.</text>
</comment>
<feature type="transmembrane region" description="Helical" evidence="5">
    <location>
        <begin position="67"/>
        <end position="88"/>
    </location>
</feature>
<evidence type="ECO:0000256" key="4">
    <source>
        <dbReference type="ARBA" id="ARBA00023136"/>
    </source>
</evidence>
<dbReference type="PROSITE" id="PS50929">
    <property type="entry name" value="ABC_TM1F"/>
    <property type="match status" value="1"/>
</dbReference>
<dbReference type="InterPro" id="IPR036640">
    <property type="entry name" value="ABC1_TM_sf"/>
</dbReference>
<dbReference type="AlphaFoldDB" id="A0A9D2P117"/>
<evidence type="ECO:0000259" key="6">
    <source>
        <dbReference type="PROSITE" id="PS50929"/>
    </source>
</evidence>
<dbReference type="EMBL" id="DWWI01000010">
    <property type="protein sequence ID" value="HJC42137.1"/>
    <property type="molecule type" value="Genomic_DNA"/>
</dbReference>
<evidence type="ECO:0000313" key="7">
    <source>
        <dbReference type="EMBL" id="HJC42137.1"/>
    </source>
</evidence>
<feature type="non-terminal residue" evidence="7">
    <location>
        <position position="104"/>
    </location>
</feature>
<keyword evidence="7" id="KW-0547">Nucleotide-binding</keyword>
<dbReference type="GO" id="GO:0140359">
    <property type="term" value="F:ABC-type transporter activity"/>
    <property type="evidence" value="ECO:0007669"/>
    <property type="project" value="InterPro"/>
</dbReference>
<dbReference type="SUPFAM" id="SSF90123">
    <property type="entry name" value="ABC transporter transmembrane region"/>
    <property type="match status" value="1"/>
</dbReference>
<accession>A0A9D2P117</accession>
<proteinExistence type="predicted"/>